<keyword evidence="5 8" id="KW-0238">DNA-binding</keyword>
<keyword evidence="3 9" id="KW-0862">Zinc</keyword>
<dbReference type="GO" id="GO:0005634">
    <property type="term" value="C:nucleus"/>
    <property type="evidence" value="ECO:0007669"/>
    <property type="project" value="UniProtKB-SubCell"/>
</dbReference>
<dbReference type="PANTHER" id="PTHR31992:SF298">
    <property type="entry name" value="DOF ZINC FINGER PROTEIN 4"/>
    <property type="match status" value="1"/>
</dbReference>
<feature type="domain" description="Dof-type" evidence="11">
    <location>
        <begin position="39"/>
        <end position="93"/>
    </location>
</feature>
<feature type="compositionally biased region" description="Polar residues" evidence="10">
    <location>
        <begin position="120"/>
        <end position="138"/>
    </location>
</feature>
<dbReference type="InterPro" id="IPR003851">
    <property type="entry name" value="Znf_Dof"/>
</dbReference>
<evidence type="ECO:0000256" key="8">
    <source>
        <dbReference type="PROSITE-ProRule" id="PRU00071"/>
    </source>
</evidence>
<keyword evidence="7 8" id="KW-0539">Nucleus</keyword>
<comment type="subcellular location">
    <subcellularLocation>
        <location evidence="8 9">Nucleus</location>
    </subcellularLocation>
</comment>
<dbReference type="GO" id="GO:0003700">
    <property type="term" value="F:DNA-binding transcription factor activity"/>
    <property type="evidence" value="ECO:0007669"/>
    <property type="project" value="UniProtKB-UniRule"/>
</dbReference>
<name>A0A9E7FAM1_9LILI</name>
<evidence type="ECO:0000313" key="13">
    <source>
        <dbReference type="Proteomes" id="UP001055439"/>
    </source>
</evidence>
<gene>
    <name evidence="12" type="ORF">MUK42_00968</name>
</gene>
<dbReference type="PROSITE" id="PS50884">
    <property type="entry name" value="ZF_DOF_2"/>
    <property type="match status" value="1"/>
</dbReference>
<reference evidence="12" key="1">
    <citation type="submission" date="2022-05" db="EMBL/GenBank/DDBJ databases">
        <title>The Musa troglodytarum L. genome provides insights into the mechanism of non-climacteric behaviour and enrichment of carotenoids.</title>
        <authorList>
            <person name="Wang J."/>
        </authorList>
    </citation>
    <scope>NUCLEOTIDE SEQUENCE</scope>
    <source>
        <tissue evidence="12">Leaf</tissue>
    </source>
</reference>
<keyword evidence="1 9" id="KW-0479">Metal-binding</keyword>
<organism evidence="12 13">
    <name type="scientific">Musa troglodytarum</name>
    <name type="common">fe'i banana</name>
    <dbReference type="NCBI Taxonomy" id="320322"/>
    <lineage>
        <taxon>Eukaryota</taxon>
        <taxon>Viridiplantae</taxon>
        <taxon>Streptophyta</taxon>
        <taxon>Embryophyta</taxon>
        <taxon>Tracheophyta</taxon>
        <taxon>Spermatophyta</taxon>
        <taxon>Magnoliopsida</taxon>
        <taxon>Liliopsida</taxon>
        <taxon>Zingiberales</taxon>
        <taxon>Musaceae</taxon>
        <taxon>Musa</taxon>
    </lineage>
</organism>
<dbReference type="Pfam" id="PF02701">
    <property type="entry name" value="Zn_ribbon_Dof"/>
    <property type="match status" value="1"/>
</dbReference>
<keyword evidence="4 9" id="KW-0805">Transcription regulation</keyword>
<dbReference type="GO" id="GO:0003677">
    <property type="term" value="F:DNA binding"/>
    <property type="evidence" value="ECO:0007669"/>
    <property type="project" value="UniProtKB-UniRule"/>
</dbReference>
<sequence>MQDFHPLPGRVFCGGGRAGAELRRLVGYPGAAVVQQQPVKCPRCESTNTKFCYYNNYNLSQPRHFCRSCRRYWTKGGVLRNVPVGGGCRKSKRPSSSFKSSSKPPPSAADKEHQRRRLPSSASRCSRESTNLTVATTSAAPFPGQTLLNSEISISNPNPPFESPLRVDPPLCPAPEIFPDPAAGTFTAAPAPEMLGFSLSDPSPTQEKAAEVIRLEFIGQTATSAPRPISGGGGGGCGGGLAALDWSGPVDPTLFDLTCTVDPTTYWNQGHWADADPTIYLP</sequence>
<dbReference type="AlphaFoldDB" id="A0A9E7FAM1"/>
<evidence type="ECO:0000256" key="9">
    <source>
        <dbReference type="RuleBase" id="RU369094"/>
    </source>
</evidence>
<evidence type="ECO:0000256" key="3">
    <source>
        <dbReference type="ARBA" id="ARBA00022833"/>
    </source>
</evidence>
<evidence type="ECO:0000256" key="10">
    <source>
        <dbReference type="SAM" id="MobiDB-lite"/>
    </source>
</evidence>
<evidence type="ECO:0000256" key="7">
    <source>
        <dbReference type="ARBA" id="ARBA00023242"/>
    </source>
</evidence>
<comment type="function">
    <text evidence="9">Transcription factor that binds specifically to a 5'-AA[AG]G-3' consensus core sequence.</text>
</comment>
<dbReference type="GO" id="GO:0008270">
    <property type="term" value="F:zinc ion binding"/>
    <property type="evidence" value="ECO:0007669"/>
    <property type="project" value="UniProtKB-KW"/>
</dbReference>
<evidence type="ECO:0000259" key="11">
    <source>
        <dbReference type="PROSITE" id="PS50884"/>
    </source>
</evidence>
<protein>
    <recommendedName>
        <fullName evidence="9">Dof zinc finger protein</fullName>
    </recommendedName>
</protein>
<dbReference type="OrthoDB" id="1927254at2759"/>
<evidence type="ECO:0000313" key="12">
    <source>
        <dbReference type="EMBL" id="URD92454.1"/>
    </source>
</evidence>
<dbReference type="PANTHER" id="PTHR31992">
    <property type="entry name" value="DOF ZINC FINGER PROTEIN DOF1.4-RELATED"/>
    <property type="match status" value="1"/>
</dbReference>
<keyword evidence="13" id="KW-1185">Reference proteome</keyword>
<feature type="region of interest" description="Disordered" evidence="10">
    <location>
        <begin position="84"/>
        <end position="138"/>
    </location>
</feature>
<evidence type="ECO:0000256" key="1">
    <source>
        <dbReference type="ARBA" id="ARBA00022723"/>
    </source>
</evidence>
<keyword evidence="6 9" id="KW-0804">Transcription</keyword>
<accession>A0A9E7FAM1</accession>
<evidence type="ECO:0000256" key="2">
    <source>
        <dbReference type="ARBA" id="ARBA00022771"/>
    </source>
</evidence>
<dbReference type="EMBL" id="CP097505">
    <property type="protein sequence ID" value="URD92454.1"/>
    <property type="molecule type" value="Genomic_DNA"/>
</dbReference>
<proteinExistence type="predicted"/>
<dbReference type="InterPro" id="IPR045174">
    <property type="entry name" value="Dof"/>
</dbReference>
<evidence type="ECO:0000256" key="4">
    <source>
        <dbReference type="ARBA" id="ARBA00023015"/>
    </source>
</evidence>
<dbReference type="PROSITE" id="PS01361">
    <property type="entry name" value="ZF_DOF_1"/>
    <property type="match status" value="1"/>
</dbReference>
<keyword evidence="2 8" id="KW-0863">Zinc-finger</keyword>
<evidence type="ECO:0000256" key="6">
    <source>
        <dbReference type="ARBA" id="ARBA00023163"/>
    </source>
</evidence>
<dbReference type="Proteomes" id="UP001055439">
    <property type="component" value="Chromosome 3"/>
</dbReference>
<evidence type="ECO:0000256" key="5">
    <source>
        <dbReference type="ARBA" id="ARBA00023125"/>
    </source>
</evidence>